<proteinExistence type="predicted"/>
<dbReference type="AlphaFoldDB" id="A0A2D3PU89"/>
<dbReference type="RefSeq" id="WP_100027102.1">
    <property type="nucleotide sequence ID" value="NZ_CAUUTF010000029.1"/>
</dbReference>
<dbReference type="EMBL" id="CP024704">
    <property type="protein sequence ID" value="ATV71231.1"/>
    <property type="molecule type" value="Genomic_DNA"/>
</dbReference>
<dbReference type="Proteomes" id="UP000230781">
    <property type="component" value="Chromosome"/>
</dbReference>
<sequence>MLSNNTKFNLLLGDNFNKLVSLPTKQVIMRSILSVIDRDFIVSSNNSSLAELVQKLLDKVLNEKQEIVDIISDLFSMENKSDLSFYKEIFDSDMFSSIITTNFDYTLEENFLNSIKINTPFDMNNDESGKIAFYKIYGDYKDKDIDKFVLSSQDIKRIKVLGFYAKFWEKLRIEFNKRATIILGANLEDKEFLDILDFIMSKTDRLQTTYLYINDEIDKYMADKNITNFINKYSIEIIKGEAKDFIPNLKERFFDEKKSGDALQNFA</sequence>
<evidence type="ECO:0000313" key="1">
    <source>
        <dbReference type="EMBL" id="ATV71231.1"/>
    </source>
</evidence>
<dbReference type="Pfam" id="PF13289">
    <property type="entry name" value="SIR2_2"/>
    <property type="match status" value="1"/>
</dbReference>
<evidence type="ECO:0000313" key="2">
    <source>
        <dbReference type="Proteomes" id="UP000230781"/>
    </source>
</evidence>
<accession>A0A2D3PU89</accession>
<name>A0A2D3PU89_9FUSO</name>
<protein>
    <submittedName>
        <fullName evidence="1">SIR2 family protein</fullName>
    </submittedName>
</protein>
<gene>
    <name evidence="1" type="ORF">CTM98_11545</name>
</gene>
<organism evidence="1 2">
    <name type="scientific">Fusobacterium pseudoperiodonticum</name>
    <dbReference type="NCBI Taxonomy" id="2663009"/>
    <lineage>
        <taxon>Bacteria</taxon>
        <taxon>Fusobacteriati</taxon>
        <taxon>Fusobacteriota</taxon>
        <taxon>Fusobacteriia</taxon>
        <taxon>Fusobacteriales</taxon>
        <taxon>Fusobacteriaceae</taxon>
        <taxon>Fusobacterium</taxon>
    </lineage>
</organism>
<reference evidence="1 2" key="1">
    <citation type="submission" date="2017-11" db="EMBL/GenBank/DDBJ databases">
        <title>Genome sequencing of Fusobacterium periodonticum KCOM 2555.</title>
        <authorList>
            <person name="Kook J.-K."/>
            <person name="Park S.-N."/>
            <person name="Lim Y.K."/>
        </authorList>
    </citation>
    <scope>NUCLEOTIDE SEQUENCE [LARGE SCALE GENOMIC DNA]</scope>
    <source>
        <strain evidence="1 2">KCOM 2555</strain>
    </source>
</reference>